<evidence type="ECO:0000256" key="1">
    <source>
        <dbReference type="SAM" id="MobiDB-lite"/>
    </source>
</evidence>
<feature type="region of interest" description="Disordered" evidence="1">
    <location>
        <begin position="460"/>
        <end position="489"/>
    </location>
</feature>
<evidence type="ECO:0000259" key="2">
    <source>
        <dbReference type="Pfam" id="PF03732"/>
    </source>
</evidence>
<dbReference type="EMBL" id="JAMFTS010000001">
    <property type="protein sequence ID" value="KAJ4803483.1"/>
    <property type="molecule type" value="Genomic_DNA"/>
</dbReference>
<protein>
    <submittedName>
        <fullName evidence="3">F7F22.17</fullName>
    </submittedName>
</protein>
<dbReference type="AlphaFoldDB" id="A0AAV8GKB5"/>
<dbReference type="Pfam" id="PF03732">
    <property type="entry name" value="Retrotrans_gag"/>
    <property type="match status" value="1"/>
</dbReference>
<keyword evidence="4" id="KW-1185">Reference proteome</keyword>
<dbReference type="PANTHER" id="PTHR33067:SF31">
    <property type="entry name" value="RNA-DIRECTED DNA POLYMERASE"/>
    <property type="match status" value="1"/>
</dbReference>
<dbReference type="Gene3D" id="2.40.70.10">
    <property type="entry name" value="Acid Proteases"/>
    <property type="match status" value="1"/>
</dbReference>
<organism evidence="3 4">
    <name type="scientific">Rhynchospora pubera</name>
    <dbReference type="NCBI Taxonomy" id="906938"/>
    <lineage>
        <taxon>Eukaryota</taxon>
        <taxon>Viridiplantae</taxon>
        <taxon>Streptophyta</taxon>
        <taxon>Embryophyta</taxon>
        <taxon>Tracheophyta</taxon>
        <taxon>Spermatophyta</taxon>
        <taxon>Magnoliopsida</taxon>
        <taxon>Liliopsida</taxon>
        <taxon>Poales</taxon>
        <taxon>Cyperaceae</taxon>
        <taxon>Cyperoideae</taxon>
        <taxon>Rhynchosporeae</taxon>
        <taxon>Rhynchospora</taxon>
    </lineage>
</organism>
<evidence type="ECO:0000313" key="3">
    <source>
        <dbReference type="EMBL" id="KAJ4803483.1"/>
    </source>
</evidence>
<accession>A0AAV8GKB5</accession>
<reference evidence="3" key="1">
    <citation type="submission" date="2022-08" db="EMBL/GenBank/DDBJ databases">
        <authorList>
            <person name="Marques A."/>
        </authorList>
    </citation>
    <scope>NUCLEOTIDE SEQUENCE</scope>
    <source>
        <strain evidence="3">RhyPub2mFocal</strain>
        <tissue evidence="3">Leaves</tissue>
    </source>
</reference>
<dbReference type="CDD" id="cd00303">
    <property type="entry name" value="retropepsin_like"/>
    <property type="match status" value="1"/>
</dbReference>
<sequence>MADLNGNPPVGPEGDGPLMVDPAVLQRALDDAREAARIAAENRPLKEIGAPTANNVRLGVNPPQARRTRDLFFNPSLIALIQQNQFSGNPTEDANKHLQRFLRNCITLNLEEVAPDIIRLTLFPFSLRDQAEDWLNSFNSNPFTCWDDLAKSFLERFYPRIKTTSIVREIIGFKQESDENLFEAWERFKDLLRMCPHHDIGQDRLICSFYDGLNHQTRQSVNSTAGGSLLDLGCRDAKALIESMASSQTNWSVREKNSKGGMIEVDKSTHLQAQLDALTTMMKEMKTRPVEAVQKCQFCEEEGHTAKACYLVARDEPVADVNAIMAPPPYAPQNYVYRDKRNHPGLSYGNTSGCANPGQAQPPPQNKPNNNAVGNNNQVNYYQQHRNLVDKFMADQTEWNHTVFDEMKQVRESLQFLIQQSKLANPQNQGALTKTGMFPSQPEVNPNGEVKSVTHRLRSGTEYVGPKNPDESVPGQVQADPPEAQATRQKKMQKNMAVRTISGDPPEILATRQDDAQNAELSGQFLATRQDSWRPARKDPEAQKDKIKAPIQTRYAPEVPFPERLAKAKEEKEYGKFMEIMKQIQISIPFTDMLTKMPSYAKFLKDILTNKKKIEDVCIAVTHESKSVSTKKLPPKLKDPGRFTIPCKIGEANIKRALLDLGASVSLMPESIFNQLGVGELRTTRMTLQLADRSTRLPLGIVEDVPIQVGDIVVPCDFVIVDMEEDPEVPIILGRPFLATAGILINCRNGKMLVKVGDETVEFEVEKAMKLPNQVDTCCMVDMLDEIVQEEFNSEVTKAYTYPIDNQEEWDAYVVSLEEEPEAEEEVDVLRTVSGDPPEILATRQEASPVQPKLNLKPLPSNLQYQYLGPDETYPVIESAHLNSEEIEKLLKELRLHRKAIGYTIDDLKGLDPNTWLLPLAIQGAAIPDAPMQQSPQESMQGSQPFGQYGISPYQMPPFAMQPFQGGRVDMGGSSSSTPPHEEFSYASLCASLNNLARLSSESNELGKRISDKCEAIKRDERENEVARGRVNEMYDWFFPIYGQPPPPPPQ</sequence>
<dbReference type="Pfam" id="PF13650">
    <property type="entry name" value="Asp_protease_2"/>
    <property type="match status" value="1"/>
</dbReference>
<feature type="region of interest" description="Disordered" evidence="1">
    <location>
        <begin position="339"/>
        <end position="376"/>
    </location>
</feature>
<dbReference type="InterPro" id="IPR021109">
    <property type="entry name" value="Peptidase_aspartic_dom_sf"/>
</dbReference>
<proteinExistence type="predicted"/>
<dbReference type="PANTHER" id="PTHR33067">
    <property type="entry name" value="RNA-DIRECTED DNA POLYMERASE-RELATED"/>
    <property type="match status" value="1"/>
</dbReference>
<dbReference type="InterPro" id="IPR005162">
    <property type="entry name" value="Retrotrans_gag_dom"/>
</dbReference>
<dbReference type="Proteomes" id="UP001140206">
    <property type="component" value="Chromosome 1"/>
</dbReference>
<gene>
    <name evidence="3" type="ORF">LUZ62_016049</name>
</gene>
<feature type="compositionally biased region" description="Low complexity" evidence="1">
    <location>
        <begin position="367"/>
        <end position="376"/>
    </location>
</feature>
<evidence type="ECO:0000313" key="4">
    <source>
        <dbReference type="Proteomes" id="UP001140206"/>
    </source>
</evidence>
<comment type="caution">
    <text evidence="3">The sequence shown here is derived from an EMBL/GenBank/DDBJ whole genome shotgun (WGS) entry which is preliminary data.</text>
</comment>
<name>A0AAV8GKB5_9POAL</name>
<feature type="domain" description="Retrotransposon gag" evidence="2">
    <location>
        <begin position="122"/>
        <end position="215"/>
    </location>
</feature>
<dbReference type="SUPFAM" id="SSF50630">
    <property type="entry name" value="Acid proteases"/>
    <property type="match status" value="1"/>
</dbReference>